<evidence type="ECO:0000259" key="2">
    <source>
        <dbReference type="Pfam" id="PF13824"/>
    </source>
</evidence>
<gene>
    <name evidence="4" type="primary">MSS51</name>
    <name evidence="4" type="ORF">TWF102_011079</name>
</gene>
<dbReference type="EMBL" id="WIQW01000084">
    <property type="protein sequence ID" value="KAF3086273.1"/>
    <property type="molecule type" value="Genomic_DNA"/>
</dbReference>
<evidence type="ECO:0000313" key="4">
    <source>
        <dbReference type="EMBL" id="KAF3086273.1"/>
    </source>
</evidence>
<feature type="compositionally biased region" description="Polar residues" evidence="1">
    <location>
        <begin position="36"/>
        <end position="50"/>
    </location>
</feature>
<organism evidence="4 5">
    <name type="scientific">Orbilia oligospora</name>
    <name type="common">Nematode-trapping fungus</name>
    <name type="synonym">Arthrobotrys oligospora</name>
    <dbReference type="NCBI Taxonomy" id="2813651"/>
    <lineage>
        <taxon>Eukaryota</taxon>
        <taxon>Fungi</taxon>
        <taxon>Dikarya</taxon>
        <taxon>Ascomycota</taxon>
        <taxon>Pezizomycotina</taxon>
        <taxon>Orbiliomycetes</taxon>
        <taxon>Orbiliales</taxon>
        <taxon>Orbiliaceae</taxon>
        <taxon>Orbilia</taxon>
    </lineage>
</organism>
<feature type="region of interest" description="Disordered" evidence="1">
    <location>
        <begin position="25"/>
        <end position="50"/>
    </location>
</feature>
<reference evidence="4 5" key="1">
    <citation type="submission" date="2019-06" db="EMBL/GenBank/DDBJ databases">
        <authorList>
            <person name="Palmer J.M."/>
        </authorList>
    </citation>
    <scope>NUCLEOTIDE SEQUENCE [LARGE SCALE GENOMIC DNA]</scope>
    <source>
        <strain evidence="4 5">TWF102</strain>
    </source>
</reference>
<evidence type="ECO:0000259" key="3">
    <source>
        <dbReference type="Pfam" id="PF20179"/>
    </source>
</evidence>
<dbReference type="AlphaFoldDB" id="A0A7C8N6Q0"/>
<dbReference type="Proteomes" id="UP000475325">
    <property type="component" value="Unassembled WGS sequence"/>
</dbReference>
<proteinExistence type="predicted"/>
<accession>A0A7C8N6Q0</accession>
<dbReference type="InterPro" id="IPR032717">
    <property type="entry name" value="Mss51_Znf"/>
</dbReference>
<dbReference type="GO" id="GO:0033617">
    <property type="term" value="P:mitochondrial respiratory chain complex IV assembly"/>
    <property type="evidence" value="ECO:0007669"/>
    <property type="project" value="TreeGrafter"/>
</dbReference>
<dbReference type="GO" id="GO:0005739">
    <property type="term" value="C:mitochondrion"/>
    <property type="evidence" value="ECO:0007669"/>
    <property type="project" value="GOC"/>
</dbReference>
<dbReference type="PANTHER" id="PTHR28069">
    <property type="entry name" value="GH20023P"/>
    <property type="match status" value="1"/>
</dbReference>
<dbReference type="InterPro" id="IPR046824">
    <property type="entry name" value="Mss51-like_C"/>
</dbReference>
<feature type="domain" description="Mitochondrial splicing suppressor 51 zinc-finger" evidence="2">
    <location>
        <begin position="213"/>
        <end position="268"/>
    </location>
</feature>
<dbReference type="Pfam" id="PF20179">
    <property type="entry name" value="MSS51_C"/>
    <property type="match status" value="1"/>
</dbReference>
<feature type="domain" description="Mitochondrial splicing suppressor 51-like C-terminal" evidence="3">
    <location>
        <begin position="370"/>
        <end position="549"/>
    </location>
</feature>
<evidence type="ECO:0000313" key="5">
    <source>
        <dbReference type="Proteomes" id="UP000475325"/>
    </source>
</evidence>
<evidence type="ECO:0000256" key="1">
    <source>
        <dbReference type="SAM" id="MobiDB-lite"/>
    </source>
</evidence>
<protein>
    <submittedName>
        <fullName evidence="4">Translational activator for mitochondrial COX1</fullName>
    </submittedName>
</protein>
<dbReference type="Pfam" id="PF13824">
    <property type="entry name" value="zf-Mss51"/>
    <property type="match status" value="1"/>
</dbReference>
<name>A0A7C8N6Q0_ORBOL</name>
<dbReference type="PANTHER" id="PTHR28069:SF1">
    <property type="entry name" value="PROTEIN MSS51, MITOCHONDRIAL"/>
    <property type="match status" value="1"/>
</dbReference>
<comment type="caution">
    <text evidence="4">The sequence shown here is derived from an EMBL/GenBank/DDBJ whole genome shotgun (WGS) entry which is preliminary data.</text>
</comment>
<sequence>MMDGTEGTQCDQTPVTTLLNILVSKRFRSDDRPPDEQQTGPSLTRTTADSRQHQGVLSIYLCGSRTRSSNYGIAVDGHLLPMKSSRAVTATLRGCTSTGASVTDPARLTRILPRNALQCRTYSKSSRPLQSIFSFLNRNDPDKVPEPGFPVMQSHERRKERIKQVKESWKNPKPAKVPSVPMLSQTNLFHPLSESPIPEMREMGKRIQERAVCPVDVAHEVGKHQVKFECPDCGIPIYCCEDHWIDDYENHVLVCETLREINEDEHDLRSGREFPEFEYQLLEQEDDCLINFTNWDTFLYTREFEAINDMRALRQVTKLLTYPVTVGSVIHELSPYNLNNRLTYEGLKSFAATRYSLHPVLSGSDGTLKGQKQIPPPMRIFVLGARGEASLPREVWAQLPFMFPRVNFHIAFIGPEVFLQRPRHLDWPPPPRSPGNPFGTLYERPAPRMKISSTNEYFHTLNKTGMFAPYDPYFDVFVLFHPGFSHPASATNWEETLPMLLETKCPIIVTGYTKEDMDNDVEWVNNTAKGEFDVLMEPGQNRFSSLRWNILETDPTGGLSQSNWGVWAFRGKRYETMQRVTTPDVIQL</sequence>